<reference evidence="2" key="2">
    <citation type="journal article" date="2015" name="Fish Shellfish Immunol.">
        <title>Early steps in the European eel (Anguilla anguilla)-Vibrio vulnificus interaction in the gills: Role of the RtxA13 toxin.</title>
        <authorList>
            <person name="Callol A."/>
            <person name="Pajuelo D."/>
            <person name="Ebbesson L."/>
            <person name="Teles M."/>
            <person name="MacKenzie S."/>
            <person name="Amaro C."/>
        </authorList>
    </citation>
    <scope>NUCLEOTIDE SEQUENCE</scope>
</reference>
<sequence>MGNPQLFSVQFFLVSLWFSLLIW</sequence>
<evidence type="ECO:0000256" key="1">
    <source>
        <dbReference type="SAM" id="Phobius"/>
    </source>
</evidence>
<name>A0A0E9UP66_ANGAN</name>
<feature type="transmembrane region" description="Helical" evidence="1">
    <location>
        <begin position="6"/>
        <end position="22"/>
    </location>
</feature>
<keyword evidence="1" id="KW-0812">Transmembrane</keyword>
<proteinExistence type="predicted"/>
<keyword evidence="1" id="KW-1133">Transmembrane helix</keyword>
<keyword evidence="1" id="KW-0472">Membrane</keyword>
<dbReference type="EMBL" id="GBXM01040908">
    <property type="protein sequence ID" value="JAH67669.1"/>
    <property type="molecule type" value="Transcribed_RNA"/>
</dbReference>
<evidence type="ECO:0000313" key="2">
    <source>
        <dbReference type="EMBL" id="JAH67669.1"/>
    </source>
</evidence>
<dbReference type="AlphaFoldDB" id="A0A0E9UP66"/>
<accession>A0A0E9UP66</accession>
<reference evidence="2" key="1">
    <citation type="submission" date="2014-11" db="EMBL/GenBank/DDBJ databases">
        <authorList>
            <person name="Amaro Gonzalez C."/>
        </authorList>
    </citation>
    <scope>NUCLEOTIDE SEQUENCE</scope>
</reference>
<protein>
    <submittedName>
        <fullName evidence="2">Uncharacterized protein</fullName>
    </submittedName>
</protein>
<organism evidence="2">
    <name type="scientific">Anguilla anguilla</name>
    <name type="common">European freshwater eel</name>
    <name type="synonym">Muraena anguilla</name>
    <dbReference type="NCBI Taxonomy" id="7936"/>
    <lineage>
        <taxon>Eukaryota</taxon>
        <taxon>Metazoa</taxon>
        <taxon>Chordata</taxon>
        <taxon>Craniata</taxon>
        <taxon>Vertebrata</taxon>
        <taxon>Euteleostomi</taxon>
        <taxon>Actinopterygii</taxon>
        <taxon>Neopterygii</taxon>
        <taxon>Teleostei</taxon>
        <taxon>Anguilliformes</taxon>
        <taxon>Anguillidae</taxon>
        <taxon>Anguilla</taxon>
    </lineage>
</organism>